<evidence type="ECO:0000256" key="25">
    <source>
        <dbReference type="PROSITE-ProRule" id="PRU00175"/>
    </source>
</evidence>
<dbReference type="Gene3D" id="2.30.30.40">
    <property type="entry name" value="SH3 Domains"/>
    <property type="match status" value="1"/>
</dbReference>
<evidence type="ECO:0000256" key="19">
    <source>
        <dbReference type="ARBA" id="ARBA00050981"/>
    </source>
</evidence>
<dbReference type="InterPro" id="IPR036052">
    <property type="entry name" value="TrpB-like_PALP_sf"/>
</dbReference>
<evidence type="ECO:0000256" key="16">
    <source>
        <dbReference type="ARBA" id="ARBA00023128"/>
    </source>
</evidence>
<dbReference type="SUPFAM" id="SSF50044">
    <property type="entry name" value="SH3-domain"/>
    <property type="match status" value="1"/>
</dbReference>
<dbReference type="GO" id="GO:0005739">
    <property type="term" value="C:mitochondrion"/>
    <property type="evidence" value="ECO:0007669"/>
    <property type="project" value="UniProtKB-SubCell"/>
</dbReference>
<evidence type="ECO:0000256" key="23">
    <source>
        <dbReference type="ARBA" id="ARBA00079147"/>
    </source>
</evidence>
<evidence type="ECO:0000256" key="22">
    <source>
        <dbReference type="ARBA" id="ARBA00078262"/>
    </source>
</evidence>
<feature type="compositionally biased region" description="Basic and acidic residues" evidence="27">
    <location>
        <begin position="618"/>
        <end position="628"/>
    </location>
</feature>
<dbReference type="CDD" id="cd01561">
    <property type="entry name" value="CBS_like"/>
    <property type="match status" value="1"/>
</dbReference>
<feature type="region of interest" description="Disordered" evidence="27">
    <location>
        <begin position="506"/>
        <end position="526"/>
    </location>
</feature>
<proteinExistence type="inferred from homology"/>
<feature type="compositionally biased region" description="Basic and acidic residues" evidence="27">
    <location>
        <begin position="187"/>
        <end position="203"/>
    </location>
</feature>
<gene>
    <name evidence="30" type="ORF">ACRE_002160</name>
</gene>
<feature type="region of interest" description="Disordered" evidence="27">
    <location>
        <begin position="96"/>
        <end position="229"/>
    </location>
</feature>
<feature type="compositionally biased region" description="Basic and acidic residues" evidence="27">
    <location>
        <begin position="96"/>
        <end position="108"/>
    </location>
</feature>
<dbReference type="InterPro" id="IPR036028">
    <property type="entry name" value="SH3-like_dom_sf"/>
</dbReference>
<evidence type="ECO:0000256" key="27">
    <source>
        <dbReference type="SAM" id="MobiDB-lite"/>
    </source>
</evidence>
<evidence type="ECO:0000313" key="30">
    <source>
        <dbReference type="EMBL" id="KFH49003.1"/>
    </source>
</evidence>
<evidence type="ECO:0000256" key="8">
    <source>
        <dbReference type="ARBA" id="ARBA00022605"/>
    </source>
</evidence>
<evidence type="ECO:0000256" key="21">
    <source>
        <dbReference type="ARBA" id="ARBA00072087"/>
    </source>
</evidence>
<dbReference type="SMART" id="SM00184">
    <property type="entry name" value="RING"/>
    <property type="match status" value="1"/>
</dbReference>
<evidence type="ECO:0000256" key="4">
    <source>
        <dbReference type="ARBA" id="ARBA00007103"/>
    </source>
</evidence>
<comment type="cofactor">
    <cofactor evidence="1">
        <name>pyridoxal 5'-phosphate</name>
        <dbReference type="ChEBI" id="CHEBI:597326"/>
    </cofactor>
</comment>
<keyword evidence="12" id="KW-0862">Zinc</keyword>
<dbReference type="SMART" id="SM00326">
    <property type="entry name" value="SH3"/>
    <property type="match status" value="1"/>
</dbReference>
<dbReference type="FunFam" id="3.40.50.1100:FF:000049">
    <property type="entry name" value="Cysteine synthase, putative"/>
    <property type="match status" value="1"/>
</dbReference>
<dbReference type="InterPro" id="IPR001841">
    <property type="entry name" value="Znf_RING"/>
</dbReference>
<dbReference type="InterPro" id="IPR001216">
    <property type="entry name" value="P-phosphate_BS"/>
</dbReference>
<dbReference type="PROSITE" id="PS50089">
    <property type="entry name" value="ZF_RING_2"/>
    <property type="match status" value="1"/>
</dbReference>
<dbReference type="OrthoDB" id="1305878at2759"/>
<keyword evidence="14" id="KW-0663">Pyridoxal phosphate</keyword>
<evidence type="ECO:0000259" key="29">
    <source>
        <dbReference type="PROSITE" id="PS50089"/>
    </source>
</evidence>
<evidence type="ECO:0000256" key="11">
    <source>
        <dbReference type="ARBA" id="ARBA00022771"/>
    </source>
</evidence>
<evidence type="ECO:0000259" key="28">
    <source>
        <dbReference type="PROSITE" id="PS50002"/>
    </source>
</evidence>
<feature type="compositionally biased region" description="Basic and acidic residues" evidence="27">
    <location>
        <begin position="123"/>
        <end position="150"/>
    </location>
</feature>
<feature type="region of interest" description="Disordered" evidence="27">
    <location>
        <begin position="284"/>
        <end position="493"/>
    </location>
</feature>
<evidence type="ECO:0000256" key="5">
    <source>
        <dbReference type="ARBA" id="ARBA00008649"/>
    </source>
</evidence>
<evidence type="ECO:0000256" key="10">
    <source>
        <dbReference type="ARBA" id="ARBA00022723"/>
    </source>
</evidence>
<evidence type="ECO:0000256" key="15">
    <source>
        <dbReference type="ARBA" id="ARBA00022946"/>
    </source>
</evidence>
<evidence type="ECO:0000256" key="26">
    <source>
        <dbReference type="PROSITE-ProRule" id="PRU00192"/>
    </source>
</evidence>
<evidence type="ECO:0000256" key="17">
    <source>
        <dbReference type="ARBA" id="ARBA00023192"/>
    </source>
</evidence>
<dbReference type="Gene3D" id="3.30.40.10">
    <property type="entry name" value="Zinc/RING finger domain, C3HC4 (zinc finger)"/>
    <property type="match status" value="1"/>
</dbReference>
<dbReference type="Gene3D" id="3.40.50.1100">
    <property type="match status" value="2"/>
</dbReference>
<dbReference type="GO" id="GO:0004124">
    <property type="term" value="F:cysteine synthase activity"/>
    <property type="evidence" value="ECO:0007669"/>
    <property type="project" value="UniProtKB-EC"/>
</dbReference>
<dbReference type="SUPFAM" id="SSF53686">
    <property type="entry name" value="Tryptophan synthase beta subunit-like PLP-dependent enzymes"/>
    <property type="match status" value="1"/>
</dbReference>
<keyword evidence="8" id="KW-0028">Amino-acid biosynthesis</keyword>
<reference evidence="31" key="1">
    <citation type="journal article" date="2014" name="Genome Announc.">
        <title>Genome sequence and annotation of Acremonium chrysogenum, producer of the beta-lactam antibiotic cephalosporin C.</title>
        <authorList>
            <person name="Terfehr D."/>
            <person name="Dahlmann T.A."/>
            <person name="Specht T."/>
            <person name="Zadra I."/>
            <person name="Kuernsteiner H."/>
            <person name="Kueck U."/>
        </authorList>
    </citation>
    <scope>NUCLEOTIDE SEQUENCE [LARGE SCALE GENOMIC DNA]</scope>
    <source>
        <strain evidence="31">ATCC 11550 / CBS 779.69 / DSM 880 / IAM 14645 / JCM 23072 / IMI 49137</strain>
    </source>
</reference>
<evidence type="ECO:0000256" key="7">
    <source>
        <dbReference type="ARBA" id="ARBA00022443"/>
    </source>
</evidence>
<evidence type="ECO:0000313" key="31">
    <source>
        <dbReference type="Proteomes" id="UP000029964"/>
    </source>
</evidence>
<evidence type="ECO:0000256" key="24">
    <source>
        <dbReference type="ARBA" id="ARBA00081847"/>
    </source>
</evidence>
<dbReference type="EC" id="2.5.1.47" evidence="6"/>
<dbReference type="SUPFAM" id="SSF57850">
    <property type="entry name" value="RING/U-box"/>
    <property type="match status" value="2"/>
</dbReference>
<dbReference type="Gene3D" id="3.30.60.90">
    <property type="match status" value="1"/>
</dbReference>
<dbReference type="NCBIfam" id="NF007989">
    <property type="entry name" value="PRK10717.1"/>
    <property type="match status" value="1"/>
</dbReference>
<dbReference type="PROSITE" id="PS00901">
    <property type="entry name" value="CYS_SYNTHASE"/>
    <property type="match status" value="1"/>
</dbReference>
<comment type="similarity">
    <text evidence="5">Belongs to the SH3RF family.</text>
</comment>
<keyword evidence="17" id="KW-0198">Cysteine biosynthesis</keyword>
<sequence>MDPPKAGLDLEKELTCSICTDLLYQPLTLLDCLHTFCGSCLKEWFHFQASTVEKTPTPPTPDAIVFTCPSCRAPVRDTRHNATVVTLLDMVVTAHPEKGRSQEDKEAMASKYKPGDQVLPKITRRERTAEERRADEEEQRLLDEVREVSLREATGAPAHPPRTRRRGGSRSRSSGEPSSDGRRRRTREAAHRSRTDETGRRSADQLLNAGEERRQGRRSEERQRQIEHQTSLRSLISSVDMSERDIEREIEDFARQIQEEGLLDGLDLDNIDLSRDDELSRRITEAYRRRQRGRSRQERARRSNTSGQSGSFRPADVAQPEARPAATGSGSRSSSSRPHANSRSASATRPTEDRSRPPPSMSATLDIREGSGRARRRTGSGGRSVTAAAAVPTTSSASDARPAARSQTDLPLRSQAADPMAPRASFSEGRRSSSTPNVPAANPPPSEVPANSTGNLQSFASRVPHGNPALRDSSPSQQLPAPPDQQAGGNAVRAHRPAELAVVHSTLTTPGSASPTSGHQRTRSQLYPEPSITCSRCRRTHIEYELHYNCYICSDGQWNICLDCYRAGKGCMYWFGFGNGAWNKWEKARRQSEGTLAMPHMLTASRYTPPPSTPGGADGRKTLTKDDPRNRLESGTFCARCFMWTNECYWRCEICNEGDWGFCNNCVNQGKSCTHMLLPLTHEATRTDNGRPVSPRSPGRPPAAALLTGPTASSIGPFKPLTFTTRCDVCQDPLQPTEPRYHCFSCTSALIPDAVAGDYDICFSCYNNLVAHGEISYENGHSGWRRCLNGHRMAIVGFTEGKIGQWRYVDRDIVGGRTLRTEPYDNPEHGGQGLQKWTWSQGDQKWERLVTKDVKEIAPASDGSVTFSQTFPPDGGIGLRGTAKWSWYPQPGVDDELLFPRGAEIREIEDVNGEWFHGTFMGAKGLFPAKYVSAWRLAASVKAAAEPSLHTIQVSKAQGVAKGLTGAIGNTPLIRLNKLSDETGCEVLGKAEFMNPGGSVKDRAALYVVKDAEERGLLRPGGTVVEGTAGNTGIGLAHVCRSRGYKLVIYMPNTQSQGKIDLLRLLGAEVYPVPAVAFDNPDNYNHQARRHAESLDNAVWTNQFDNTANRRAHIETTGPEIWAQTEGKVDAFTCATGTAGTLAGVTRYLKDVSGGRVKSFLADPPGSVLHSYITSGGKLIERAGSSITEGIGQGRITDNLAPDLGLVDGSLHISDEKSIEMVYRCLDEEGLYLGASSSLNVVAAKEVAEKLGRGHTVVTMLCDGAYRYADRLFSRKWLSEKKLLGAIPKHLEKYIVLP</sequence>
<dbReference type="PROSITE" id="PS00518">
    <property type="entry name" value="ZF_RING_1"/>
    <property type="match status" value="1"/>
</dbReference>
<dbReference type="InterPro" id="IPR050214">
    <property type="entry name" value="Cys_Synth/Cystath_Beta-Synth"/>
</dbReference>
<evidence type="ECO:0000256" key="14">
    <source>
        <dbReference type="ARBA" id="ARBA00022898"/>
    </source>
</evidence>
<comment type="subcellular location">
    <subcellularLocation>
        <location evidence="2">Mitochondrion</location>
    </subcellularLocation>
</comment>
<feature type="compositionally biased region" description="Polar residues" evidence="27">
    <location>
        <begin position="506"/>
        <end position="525"/>
    </location>
</feature>
<feature type="compositionally biased region" description="Low complexity" evidence="27">
    <location>
        <begin position="322"/>
        <end position="347"/>
    </location>
</feature>
<dbReference type="STRING" id="857340.A0A086TI21"/>
<keyword evidence="7 26" id="KW-0728">SH3 domain</keyword>
<dbReference type="Pfam" id="PF13923">
    <property type="entry name" value="zf-C3HC4_2"/>
    <property type="match status" value="1"/>
</dbReference>
<dbReference type="InterPro" id="IPR013083">
    <property type="entry name" value="Znf_RING/FYVE/PHD"/>
</dbReference>
<dbReference type="GO" id="GO:0006535">
    <property type="term" value="P:cysteine biosynthetic process from serine"/>
    <property type="evidence" value="ECO:0007669"/>
    <property type="project" value="InterPro"/>
</dbReference>
<dbReference type="FunFam" id="3.40.50.1100:FF:000011">
    <property type="entry name" value="Cysteine synthase (o-acetylserine)"/>
    <property type="match status" value="1"/>
</dbReference>
<accession>A0A086TI21</accession>
<evidence type="ECO:0000256" key="9">
    <source>
        <dbReference type="ARBA" id="ARBA00022679"/>
    </source>
</evidence>
<comment type="caution">
    <text evidence="30">The sequence shown here is derived from an EMBL/GenBank/DDBJ whole genome shotgun (WGS) entry which is preliminary data.</text>
</comment>
<feature type="compositionally biased region" description="Polar residues" evidence="27">
    <location>
        <begin position="449"/>
        <end position="460"/>
    </location>
</feature>
<evidence type="ECO:0000256" key="13">
    <source>
        <dbReference type="ARBA" id="ARBA00022843"/>
    </source>
</evidence>
<feature type="domain" description="RING-type" evidence="29">
    <location>
        <begin position="16"/>
        <end position="72"/>
    </location>
</feature>
<protein>
    <recommendedName>
        <fullName evidence="21">Cysteine synthase 1</fullName>
        <ecNumber evidence="6">2.5.1.47</ecNumber>
    </recommendedName>
    <alternativeName>
        <fullName evidence="22">O-acetylserine (thiol)-lyase 1</fullName>
    </alternativeName>
    <alternativeName>
        <fullName evidence="23">O-acetylserine sulfhydrylase 1</fullName>
    </alternativeName>
    <alternativeName>
        <fullName evidence="24">O-succinylserine sulfhydrylase</fullName>
    </alternativeName>
</protein>
<keyword evidence="31" id="KW-1185">Reference proteome</keyword>
<dbReference type="PROSITE" id="PS50002">
    <property type="entry name" value="SH3"/>
    <property type="match status" value="1"/>
</dbReference>
<evidence type="ECO:0000256" key="6">
    <source>
        <dbReference type="ARBA" id="ARBA00012681"/>
    </source>
</evidence>
<keyword evidence="9" id="KW-0808">Transferase</keyword>
<feature type="compositionally biased region" description="Low complexity" evidence="27">
    <location>
        <begin position="383"/>
        <end position="406"/>
    </location>
</feature>
<comment type="catalytic activity">
    <reaction evidence="18">
        <text>O-acetyl-L-serine + hydrogen sulfide = L-cysteine + acetate</text>
        <dbReference type="Rhea" id="RHEA:14829"/>
        <dbReference type="ChEBI" id="CHEBI:29919"/>
        <dbReference type="ChEBI" id="CHEBI:30089"/>
        <dbReference type="ChEBI" id="CHEBI:35235"/>
        <dbReference type="ChEBI" id="CHEBI:58340"/>
        <dbReference type="EC" id="2.5.1.47"/>
    </reaction>
</comment>
<feature type="compositionally biased region" description="Basic and acidic residues" evidence="27">
    <location>
        <begin position="210"/>
        <end position="227"/>
    </location>
</feature>
<keyword evidence="16" id="KW-0496">Mitochondrion</keyword>
<evidence type="ECO:0000256" key="1">
    <source>
        <dbReference type="ARBA" id="ARBA00001933"/>
    </source>
</evidence>
<comment type="similarity">
    <text evidence="4">Belongs to the cysteine synthase/cystathionine beta-synthase family.</text>
</comment>
<name>A0A086TI21_HAPC1</name>
<feature type="region of interest" description="Disordered" evidence="27">
    <location>
        <begin position="603"/>
        <end position="628"/>
    </location>
</feature>
<dbReference type="InterPro" id="IPR001926">
    <property type="entry name" value="TrpB-like_PALP"/>
</dbReference>
<dbReference type="InterPro" id="IPR043145">
    <property type="entry name" value="Znf_ZZ_sf"/>
</dbReference>
<comment type="catalytic activity">
    <reaction evidence="19">
        <text>O-succinyl-L-serine + hydrogen sulfide = L-cysteine + succinate</text>
        <dbReference type="Rhea" id="RHEA:53816"/>
        <dbReference type="ChEBI" id="CHEBI:29919"/>
        <dbReference type="ChEBI" id="CHEBI:30031"/>
        <dbReference type="ChEBI" id="CHEBI:35235"/>
        <dbReference type="ChEBI" id="CHEBI:136856"/>
    </reaction>
</comment>
<comment type="pathway">
    <text evidence="3">Amino-acid biosynthesis; L-cysteine biosynthesis; L-cysteine from L-serine: step 2/2.</text>
</comment>
<dbReference type="HOGENOM" id="CLU_005224_0_0_1"/>
<evidence type="ECO:0000256" key="18">
    <source>
        <dbReference type="ARBA" id="ARBA00047931"/>
    </source>
</evidence>
<evidence type="ECO:0000256" key="2">
    <source>
        <dbReference type="ARBA" id="ARBA00004173"/>
    </source>
</evidence>
<dbReference type="GO" id="GO:0008270">
    <property type="term" value="F:zinc ion binding"/>
    <property type="evidence" value="ECO:0007669"/>
    <property type="project" value="UniProtKB-KW"/>
</dbReference>
<dbReference type="InterPro" id="IPR017907">
    <property type="entry name" value="Znf_RING_CS"/>
</dbReference>
<evidence type="ECO:0000256" key="3">
    <source>
        <dbReference type="ARBA" id="ARBA00004962"/>
    </source>
</evidence>
<organism evidence="30 31">
    <name type="scientific">Hapsidospora chrysogenum (strain ATCC 11550 / CBS 779.69 / DSM 880 / IAM 14645 / JCM 23072 / IMI 49137)</name>
    <name type="common">Acremonium chrysogenum</name>
    <dbReference type="NCBI Taxonomy" id="857340"/>
    <lineage>
        <taxon>Eukaryota</taxon>
        <taxon>Fungi</taxon>
        <taxon>Dikarya</taxon>
        <taxon>Ascomycota</taxon>
        <taxon>Pezizomycotina</taxon>
        <taxon>Sordariomycetes</taxon>
        <taxon>Hypocreomycetidae</taxon>
        <taxon>Hypocreales</taxon>
        <taxon>Bionectriaceae</taxon>
        <taxon>Hapsidospora</taxon>
    </lineage>
</organism>
<keyword evidence="11 25" id="KW-0863">Zinc-finger</keyword>
<evidence type="ECO:0000256" key="20">
    <source>
        <dbReference type="ARBA" id="ARBA00058228"/>
    </source>
</evidence>
<keyword evidence="13" id="KW-0832">Ubl conjugation</keyword>
<keyword evidence="15" id="KW-0809">Transit peptide</keyword>
<comment type="function">
    <text evidence="20">Catalyzes the conversion of O-succinyl-L-serine into cysteine, the last step in the cysteine biosynthesis pathway. Can also use O-acetyl-L-serine.</text>
</comment>
<dbReference type="PANTHER" id="PTHR10314">
    <property type="entry name" value="CYSTATHIONINE BETA-SYNTHASE"/>
    <property type="match status" value="1"/>
</dbReference>
<dbReference type="EMBL" id="JPKY01000001">
    <property type="protein sequence ID" value="KFH49003.1"/>
    <property type="molecule type" value="Genomic_DNA"/>
</dbReference>
<dbReference type="Proteomes" id="UP000029964">
    <property type="component" value="Unassembled WGS sequence"/>
</dbReference>
<keyword evidence="10" id="KW-0479">Metal-binding</keyword>
<feature type="domain" description="SH3" evidence="28">
    <location>
        <begin position="876"/>
        <end position="937"/>
    </location>
</feature>
<dbReference type="Pfam" id="PF00291">
    <property type="entry name" value="PALP"/>
    <property type="match status" value="1"/>
</dbReference>
<evidence type="ECO:0000256" key="12">
    <source>
        <dbReference type="ARBA" id="ARBA00022833"/>
    </source>
</evidence>
<dbReference type="InterPro" id="IPR001452">
    <property type="entry name" value="SH3_domain"/>
</dbReference>